<dbReference type="RefSeq" id="WP_175425132.1">
    <property type="nucleotide sequence ID" value="NZ_MDER01000031.1"/>
</dbReference>
<dbReference type="STRING" id="1886670.PTI45_01328"/>
<dbReference type="Proteomes" id="UP000094578">
    <property type="component" value="Unassembled WGS sequence"/>
</dbReference>
<sequence length="48" mass="5826">MAVRLRERPVLTGKEAKRFLEKNKKNEELMKKYAEKKIKEYNERLSNS</sequence>
<reference evidence="1 2" key="1">
    <citation type="submission" date="2016-08" db="EMBL/GenBank/DDBJ databases">
        <title>Genome sequencing of Paenibacillus sp. TI45-13ar, isolated from Korean traditional nuruk.</title>
        <authorList>
            <person name="Kim S.-J."/>
        </authorList>
    </citation>
    <scope>NUCLEOTIDE SEQUENCE [LARGE SCALE GENOMIC DNA]</scope>
    <source>
        <strain evidence="1 2">TI45-13ar</strain>
    </source>
</reference>
<evidence type="ECO:0000313" key="2">
    <source>
        <dbReference type="Proteomes" id="UP000094578"/>
    </source>
</evidence>
<dbReference type="EMBL" id="MDER01000031">
    <property type="protein sequence ID" value="ODP29319.1"/>
    <property type="molecule type" value="Genomic_DNA"/>
</dbReference>
<keyword evidence="2" id="KW-1185">Reference proteome</keyword>
<protein>
    <submittedName>
        <fullName evidence="1">Uncharacterized protein</fullName>
    </submittedName>
</protein>
<evidence type="ECO:0000313" key="1">
    <source>
        <dbReference type="EMBL" id="ODP29319.1"/>
    </source>
</evidence>
<proteinExistence type="predicted"/>
<gene>
    <name evidence="1" type="ORF">PTI45_01328</name>
</gene>
<comment type="caution">
    <text evidence="1">The sequence shown here is derived from an EMBL/GenBank/DDBJ whole genome shotgun (WGS) entry which is preliminary data.</text>
</comment>
<organism evidence="1 2">
    <name type="scientific">Paenibacillus nuruki</name>
    <dbReference type="NCBI Taxonomy" id="1886670"/>
    <lineage>
        <taxon>Bacteria</taxon>
        <taxon>Bacillati</taxon>
        <taxon>Bacillota</taxon>
        <taxon>Bacilli</taxon>
        <taxon>Bacillales</taxon>
        <taxon>Paenibacillaceae</taxon>
        <taxon>Paenibacillus</taxon>
    </lineage>
</organism>
<name>A0A1E3L6C2_9BACL</name>
<dbReference type="AlphaFoldDB" id="A0A1E3L6C2"/>
<accession>A0A1E3L6C2</accession>